<evidence type="ECO:0000256" key="1">
    <source>
        <dbReference type="ARBA" id="ARBA00023015"/>
    </source>
</evidence>
<evidence type="ECO:0000313" key="7">
    <source>
        <dbReference type="Proteomes" id="UP000093757"/>
    </source>
</evidence>
<dbReference type="Gene3D" id="1.25.40.10">
    <property type="entry name" value="Tetratricopeptide repeat domain"/>
    <property type="match status" value="1"/>
</dbReference>
<organism evidence="6 7">
    <name type="scientific">Mycobacterium gordonae</name>
    <dbReference type="NCBI Taxonomy" id="1778"/>
    <lineage>
        <taxon>Bacteria</taxon>
        <taxon>Bacillati</taxon>
        <taxon>Actinomycetota</taxon>
        <taxon>Actinomycetes</taxon>
        <taxon>Mycobacteriales</taxon>
        <taxon>Mycobacteriaceae</taxon>
        <taxon>Mycobacterium</taxon>
    </lineage>
</organism>
<dbReference type="Pfam" id="PF25872">
    <property type="entry name" value="HTH_77"/>
    <property type="match status" value="1"/>
</dbReference>
<dbReference type="SUPFAM" id="SSF48452">
    <property type="entry name" value="TPR-like"/>
    <property type="match status" value="1"/>
</dbReference>
<dbReference type="Pfam" id="PF00196">
    <property type="entry name" value="GerE"/>
    <property type="match status" value="1"/>
</dbReference>
<keyword evidence="1" id="KW-0805">Transcription regulation</keyword>
<dbReference type="InterPro" id="IPR058852">
    <property type="entry name" value="HTH_77"/>
</dbReference>
<feature type="domain" description="HTH luxR-type" evidence="4">
    <location>
        <begin position="1020"/>
        <end position="1085"/>
    </location>
</feature>
<dbReference type="SUPFAM" id="SSF46894">
    <property type="entry name" value="C-terminal effector domain of the bipartite response regulators"/>
    <property type="match status" value="1"/>
</dbReference>
<evidence type="ECO:0000259" key="4">
    <source>
        <dbReference type="PROSITE" id="PS50043"/>
    </source>
</evidence>
<proteinExistence type="predicted"/>
<dbReference type="CDD" id="cd06170">
    <property type="entry name" value="LuxR_C_like"/>
    <property type="match status" value="1"/>
</dbReference>
<evidence type="ECO:0000259" key="5">
    <source>
        <dbReference type="PROSITE" id="PS50125"/>
    </source>
</evidence>
<keyword evidence="2" id="KW-0238">DNA-binding</keyword>
<dbReference type="Proteomes" id="UP000093757">
    <property type="component" value="Unassembled WGS sequence"/>
</dbReference>
<dbReference type="OrthoDB" id="136365at2"/>
<dbReference type="SMART" id="SM00421">
    <property type="entry name" value="HTH_LUXR"/>
    <property type="match status" value="1"/>
</dbReference>
<name>A0A1A6BAU3_MYCGO</name>
<keyword evidence="3" id="KW-0804">Transcription</keyword>
<dbReference type="GO" id="GO:0003677">
    <property type="term" value="F:DNA binding"/>
    <property type="evidence" value="ECO:0007669"/>
    <property type="project" value="UniProtKB-KW"/>
</dbReference>
<dbReference type="PANTHER" id="PTHR47691">
    <property type="entry name" value="REGULATOR-RELATED"/>
    <property type="match status" value="1"/>
</dbReference>
<dbReference type="PRINTS" id="PR00364">
    <property type="entry name" value="DISEASERSIST"/>
</dbReference>
<dbReference type="GO" id="GO:0004016">
    <property type="term" value="F:adenylate cyclase activity"/>
    <property type="evidence" value="ECO:0007669"/>
    <property type="project" value="UniProtKB-ARBA"/>
</dbReference>
<dbReference type="PROSITE" id="PS50125">
    <property type="entry name" value="GUANYLATE_CYCLASE_2"/>
    <property type="match status" value="1"/>
</dbReference>
<accession>A0A1A6BAU3</accession>
<dbReference type="PROSITE" id="PS00622">
    <property type="entry name" value="HTH_LUXR_1"/>
    <property type="match status" value="1"/>
</dbReference>
<sequence length="1085" mass="115904">MNELLLTGTVTLLVADIQGVTRLLPGQPEEASRAFALLDSTLCDLITRYGGVRPTGQSDDHGFTVAFGRAGDAVACALQLQLSELDPIRLHIGLHTGNAQLSDDATSYVGTTVTRAGRLRELAHGGQTLLSAVAADIVADHLPAKAWLSDCGSHQLRDLAPPEPVHQLCHPDLRNDFPPLCTAHGGAAAPLPVHLTNFVGRRRELAEVTPILLENRLVTLIGGGGIGKSRLAVQVAAQSASAFPDGMYYVDLEPVASPEFAPAAVTRALGVPDQSGRSVDEAVLRHLGRRRVLIVLDNCEHLLDSAARRIGGLLRSCPGVTMLATSREPLGVAGEVTWRVPSLAYEDDAIAFFADRARSARPDFVVTEDDAALVGEICRRLDGMPLGIELAAARVRALSLPEIVSGLDDKIRLLTGGSRTGLRRHQTLRASIAWSHGLLSDADQVLFRRLGVFSGTFDLDAAHAVAGSPEISRYQVLDGLSSLVDKSLIAAESSPGRTRYRRFEGIGQFAMERLTEAGEAEAARTRHAAHYLSRAAVLDSPGRTDYQELLHEIETDIDNLRAALGWYRDSSEIESALVMASSLQPLWLAGGRIAEGRDWFESLVAQANRDGFEVGAAVWARALADKAVLSMFVDAPASIDEAQQSLKIARELDDPALTARTLTACGLAAGFNYQTDVVENYFAEAAGVARELGDRWRLSQILSWQSSAAIVAGDANAAHALGSEGRDLSDLIGDRIGSRQCRLAVAYAQLWQGNLTGAAARFGDLVEQEPDADVFTSLSLKGLGDALAYQGDVSGARAASEAAIDGAAELGEYFVGLGYSTLVLAALASGDIGTATEADQKTWQNLNAQPLTATFWRAVRAEVQLANGDVAEARRCVEEGVATTSGCHLSAALTTRCRVAMAEGEPEQARRDAYDALTCATEAGAHNYVPPVLECLARLALDDGNHREAARLFGAADAHRGRTGALRLKIYDGEYEASVEALRAAMGDEEMAGAWAEGAALSISEAITQAQRGRGERRRASSGWPSLTRAELDVVRLVGEGLSNRDIAERLFVSPRTVQTHLTHVYTKLGFNSRVQLAQEAVRHS</sequence>
<dbReference type="InterPro" id="IPR016032">
    <property type="entry name" value="Sig_transdc_resp-reg_C-effctor"/>
</dbReference>
<evidence type="ECO:0000313" key="6">
    <source>
        <dbReference type="EMBL" id="OBR99439.1"/>
    </source>
</evidence>
<evidence type="ECO:0000256" key="3">
    <source>
        <dbReference type="ARBA" id="ARBA00023163"/>
    </source>
</evidence>
<dbReference type="InterPro" id="IPR027417">
    <property type="entry name" value="P-loop_NTPase"/>
</dbReference>
<dbReference type="PANTHER" id="PTHR47691:SF3">
    <property type="entry name" value="HTH-TYPE TRANSCRIPTIONAL REGULATOR RV0890C-RELATED"/>
    <property type="match status" value="1"/>
</dbReference>
<protein>
    <submittedName>
        <fullName evidence="6">Transcriptional regulator</fullName>
    </submittedName>
</protein>
<dbReference type="InterPro" id="IPR001054">
    <property type="entry name" value="A/G_cyclase"/>
</dbReference>
<dbReference type="FunFam" id="1.10.10.10:FF:000553">
    <property type="entry name" value="Transcriptional regulator, LuxR family"/>
    <property type="match status" value="1"/>
</dbReference>
<dbReference type="InterPro" id="IPR029787">
    <property type="entry name" value="Nucleotide_cyclase"/>
</dbReference>
<dbReference type="SUPFAM" id="SSF52540">
    <property type="entry name" value="P-loop containing nucleoside triphosphate hydrolases"/>
    <property type="match status" value="1"/>
</dbReference>
<dbReference type="InterPro" id="IPR000792">
    <property type="entry name" value="Tscrpt_reg_LuxR_C"/>
</dbReference>
<dbReference type="GO" id="GO:0006355">
    <property type="term" value="P:regulation of DNA-templated transcription"/>
    <property type="evidence" value="ECO:0007669"/>
    <property type="project" value="InterPro"/>
</dbReference>
<dbReference type="EMBL" id="MAEM01000450">
    <property type="protein sequence ID" value="OBR99439.1"/>
    <property type="molecule type" value="Genomic_DNA"/>
</dbReference>
<evidence type="ECO:0000256" key="2">
    <source>
        <dbReference type="ARBA" id="ARBA00023125"/>
    </source>
</evidence>
<dbReference type="Gene3D" id="1.10.10.10">
    <property type="entry name" value="Winged helix-like DNA-binding domain superfamily/Winged helix DNA-binding domain"/>
    <property type="match status" value="1"/>
</dbReference>
<dbReference type="GO" id="GO:0035556">
    <property type="term" value="P:intracellular signal transduction"/>
    <property type="evidence" value="ECO:0007669"/>
    <property type="project" value="InterPro"/>
</dbReference>
<dbReference type="RefSeq" id="WP_065136183.1">
    <property type="nucleotide sequence ID" value="NZ_MAEM01000450.1"/>
</dbReference>
<dbReference type="Gene3D" id="3.40.50.300">
    <property type="entry name" value="P-loop containing nucleotide triphosphate hydrolases"/>
    <property type="match status" value="1"/>
</dbReference>
<comment type="caution">
    <text evidence="6">The sequence shown here is derived from an EMBL/GenBank/DDBJ whole genome shotgun (WGS) entry which is preliminary data.</text>
</comment>
<dbReference type="Gene3D" id="3.30.70.1230">
    <property type="entry name" value="Nucleotide cyclase"/>
    <property type="match status" value="2"/>
</dbReference>
<dbReference type="PRINTS" id="PR00038">
    <property type="entry name" value="HTHLUXR"/>
</dbReference>
<dbReference type="InterPro" id="IPR011990">
    <property type="entry name" value="TPR-like_helical_dom_sf"/>
</dbReference>
<dbReference type="PROSITE" id="PS50043">
    <property type="entry name" value="HTH_LUXR_2"/>
    <property type="match status" value="1"/>
</dbReference>
<dbReference type="SUPFAM" id="SSF55073">
    <property type="entry name" value="Nucleotide cyclase"/>
    <property type="match status" value="1"/>
</dbReference>
<dbReference type="InterPro" id="IPR036388">
    <property type="entry name" value="WH-like_DNA-bd_sf"/>
</dbReference>
<dbReference type="AlphaFoldDB" id="A0A1A6BAU3"/>
<feature type="domain" description="Guanylate cyclase" evidence="5">
    <location>
        <begin position="11"/>
        <end position="120"/>
    </location>
</feature>
<gene>
    <name evidence="6" type="ORF">A9W98_30325</name>
</gene>
<reference evidence="6 7" key="1">
    <citation type="submission" date="2016-06" db="EMBL/GenBank/DDBJ databases">
        <authorList>
            <person name="Kjaerup R.B."/>
            <person name="Dalgaard T.S."/>
            <person name="Juul-Madsen H.R."/>
        </authorList>
    </citation>
    <scope>NUCLEOTIDE SEQUENCE [LARGE SCALE GENOMIC DNA]</scope>
    <source>
        <strain evidence="6 7">1245752.6</strain>
    </source>
</reference>
<dbReference type="GO" id="GO:0009190">
    <property type="term" value="P:cyclic nucleotide biosynthetic process"/>
    <property type="evidence" value="ECO:0007669"/>
    <property type="project" value="InterPro"/>
</dbReference>